<reference evidence="7 8" key="1">
    <citation type="submission" date="2019-11" db="EMBL/GenBank/DDBJ databases">
        <title>Acidiferrimicrobium australis gen. nov., sp. nov., an acidophilic and obligately heterotrophic, member of the Actinobacteria that catalyses dissimilatory oxido- reduction of iron isolated from metal-rich acidic water in Chile.</title>
        <authorList>
            <person name="Gonzalez D."/>
            <person name="Huber K."/>
            <person name="Hedrich S."/>
            <person name="Rojas-Villalobos C."/>
            <person name="Quatrini R."/>
            <person name="Dinamarca M.A."/>
            <person name="Schwarz A."/>
            <person name="Canales C."/>
            <person name="Nancucheo I."/>
        </authorList>
    </citation>
    <scope>NUCLEOTIDE SEQUENCE [LARGE SCALE GENOMIC DNA]</scope>
    <source>
        <strain evidence="7 8">USS-CCA1</strain>
    </source>
</reference>
<dbReference type="SUPFAM" id="SSF51905">
    <property type="entry name" value="FAD/NAD(P)-binding domain"/>
    <property type="match status" value="2"/>
</dbReference>
<feature type="domain" description="FAD/NAD(P)-binding" evidence="5">
    <location>
        <begin position="1"/>
        <end position="299"/>
    </location>
</feature>
<evidence type="ECO:0000313" key="7">
    <source>
        <dbReference type="EMBL" id="MST33489.1"/>
    </source>
</evidence>
<dbReference type="Proteomes" id="UP000437736">
    <property type="component" value="Unassembled WGS sequence"/>
</dbReference>
<dbReference type="InterPro" id="IPR023753">
    <property type="entry name" value="FAD/NAD-binding_dom"/>
</dbReference>
<evidence type="ECO:0000259" key="5">
    <source>
        <dbReference type="Pfam" id="PF07992"/>
    </source>
</evidence>
<dbReference type="InterPro" id="IPR016156">
    <property type="entry name" value="FAD/NAD-linked_Rdtase_dimer_sf"/>
</dbReference>
<dbReference type="InterPro" id="IPR028202">
    <property type="entry name" value="Reductase_C"/>
</dbReference>
<evidence type="ECO:0000256" key="4">
    <source>
        <dbReference type="ARBA" id="ARBA00023002"/>
    </source>
</evidence>
<keyword evidence="4" id="KW-0560">Oxidoreductase</keyword>
<organism evidence="7 8">
    <name type="scientific">Acidiferrimicrobium australe</name>
    <dbReference type="NCBI Taxonomy" id="2664430"/>
    <lineage>
        <taxon>Bacteria</taxon>
        <taxon>Bacillati</taxon>
        <taxon>Actinomycetota</taxon>
        <taxon>Acidimicrobiia</taxon>
        <taxon>Acidimicrobiales</taxon>
        <taxon>Acidimicrobiaceae</taxon>
        <taxon>Acidiferrimicrobium</taxon>
    </lineage>
</organism>
<keyword evidence="3" id="KW-0274">FAD</keyword>
<dbReference type="InterPro" id="IPR036188">
    <property type="entry name" value="FAD/NAD-bd_sf"/>
</dbReference>
<dbReference type="Pfam" id="PF07992">
    <property type="entry name" value="Pyr_redox_2"/>
    <property type="match status" value="1"/>
</dbReference>
<comment type="cofactor">
    <cofactor evidence="1">
        <name>FAD</name>
        <dbReference type="ChEBI" id="CHEBI:57692"/>
    </cofactor>
</comment>
<gene>
    <name evidence="7" type="ORF">GHK86_12255</name>
</gene>
<evidence type="ECO:0000313" key="8">
    <source>
        <dbReference type="Proteomes" id="UP000437736"/>
    </source>
</evidence>
<dbReference type="InterPro" id="IPR050446">
    <property type="entry name" value="FAD-oxidoreductase/Apoptosis"/>
</dbReference>
<evidence type="ECO:0000256" key="2">
    <source>
        <dbReference type="ARBA" id="ARBA00022630"/>
    </source>
</evidence>
<evidence type="ECO:0000256" key="1">
    <source>
        <dbReference type="ARBA" id="ARBA00001974"/>
    </source>
</evidence>
<protein>
    <submittedName>
        <fullName evidence="7">NAD(P)/FAD-dependent oxidoreductase</fullName>
    </submittedName>
</protein>
<name>A0ABW9QVM6_9ACTN</name>
<keyword evidence="8" id="KW-1185">Reference proteome</keyword>
<dbReference type="PRINTS" id="PR00469">
    <property type="entry name" value="PNDRDTASEII"/>
</dbReference>
<keyword evidence="2" id="KW-0285">Flavoprotein</keyword>
<dbReference type="Gene3D" id="3.30.390.30">
    <property type="match status" value="1"/>
</dbReference>
<comment type="caution">
    <text evidence="7">The sequence shown here is derived from an EMBL/GenBank/DDBJ whole genome shotgun (WGS) entry which is preliminary data.</text>
</comment>
<proteinExistence type="predicted"/>
<accession>A0ABW9QVM6</accession>
<feature type="domain" description="Reductase C-terminal" evidence="6">
    <location>
        <begin position="320"/>
        <end position="389"/>
    </location>
</feature>
<dbReference type="Gene3D" id="3.50.50.60">
    <property type="entry name" value="FAD/NAD(P)-binding domain"/>
    <property type="match status" value="2"/>
</dbReference>
<evidence type="ECO:0000259" key="6">
    <source>
        <dbReference type="Pfam" id="PF14759"/>
    </source>
</evidence>
<dbReference type="SUPFAM" id="SSF55424">
    <property type="entry name" value="FAD/NAD-linked reductases, dimerisation (C-terminal) domain"/>
    <property type="match status" value="1"/>
</dbReference>
<dbReference type="PANTHER" id="PTHR43557">
    <property type="entry name" value="APOPTOSIS-INDUCING FACTOR 1"/>
    <property type="match status" value="1"/>
</dbReference>
<dbReference type="PRINTS" id="PR00368">
    <property type="entry name" value="FADPNR"/>
</dbReference>
<dbReference type="PANTHER" id="PTHR43557:SF2">
    <property type="entry name" value="RIESKE DOMAIN-CONTAINING PROTEIN-RELATED"/>
    <property type="match status" value="1"/>
</dbReference>
<evidence type="ECO:0000256" key="3">
    <source>
        <dbReference type="ARBA" id="ARBA00022827"/>
    </source>
</evidence>
<dbReference type="EMBL" id="WJHE01000613">
    <property type="protein sequence ID" value="MST33489.1"/>
    <property type="molecule type" value="Genomic_DNA"/>
</dbReference>
<dbReference type="Pfam" id="PF14759">
    <property type="entry name" value="Reductase_C"/>
    <property type="match status" value="1"/>
</dbReference>
<sequence length="393" mass="40523">MHVVVVGASLAGLRAAEALRHEGHDGPITVVGDEPHRPYDRPPLSKQLLTGKVAPEATALDAGDLGAEWRLGVAAAALDLDRRRVRLADGDELGFDGLVVATGSRARSLPVLGAREGVHLLRTLEDGVALRAALTGGARRVVVVGAGVIGLEVASSARACGLEVTVLEMAGTPLERVVGAELGPAVAALHRAHGVDLRLGAVVVDVEGRDRVEAVRLADGATVAGDVIVVGVGAAPAVGWLEGSGIDLDDGVRCDAHLRVLAGGRPVPGVVAAGDVARWDRPGAGPTRLEHWTNAVESAAVAAATLVRGDAAAPYDPVPYVWSDQHDRKIQVVGLHAPGDAMTLVDGSIEERRFAAAFGRDGRLVAGVGFSRPARVMALRRLILDGAPWPPVP</sequence>